<evidence type="ECO:0000313" key="2">
    <source>
        <dbReference type="Proteomes" id="UP001519460"/>
    </source>
</evidence>
<dbReference type="AlphaFoldDB" id="A0ABD0LEW4"/>
<protein>
    <submittedName>
        <fullName evidence="1">Uncharacterized protein</fullName>
    </submittedName>
</protein>
<proteinExistence type="predicted"/>
<dbReference type="EMBL" id="JACVVK020000057">
    <property type="protein sequence ID" value="KAK7497574.1"/>
    <property type="molecule type" value="Genomic_DNA"/>
</dbReference>
<reference evidence="1 2" key="1">
    <citation type="journal article" date="2023" name="Sci. Data">
        <title>Genome assembly of the Korean intertidal mud-creeper Batillaria attramentaria.</title>
        <authorList>
            <person name="Patra A.K."/>
            <person name="Ho P.T."/>
            <person name="Jun S."/>
            <person name="Lee S.J."/>
            <person name="Kim Y."/>
            <person name="Won Y.J."/>
        </authorList>
    </citation>
    <scope>NUCLEOTIDE SEQUENCE [LARGE SCALE GENOMIC DNA]</scope>
    <source>
        <strain evidence="1">Wonlab-2016</strain>
    </source>
</reference>
<comment type="caution">
    <text evidence="1">The sequence shown here is derived from an EMBL/GenBank/DDBJ whole genome shotgun (WGS) entry which is preliminary data.</text>
</comment>
<keyword evidence="2" id="KW-1185">Reference proteome</keyword>
<gene>
    <name evidence="1" type="ORF">BaRGS_00011214</name>
</gene>
<sequence length="186" mass="20944">MEGLDAFLDGVLTQDVKRRFQVHQQLVSYLSDPLASLKSEDLDRFIDGLASWVSCSNYKDQLQLQDMYAQSEMYDSLLFTVTVSNFSQCDTESQVIFVPSHQCVSVYKQCANETTSGKKTNTAAHPVSTKLSVQPPAGVNDFADVDQHTKPPKSNLVCLRNGIFEELVTFVIRPRYLGQLLVTLRW</sequence>
<dbReference type="Proteomes" id="UP001519460">
    <property type="component" value="Unassembled WGS sequence"/>
</dbReference>
<name>A0ABD0LEW4_9CAEN</name>
<organism evidence="1 2">
    <name type="scientific">Batillaria attramentaria</name>
    <dbReference type="NCBI Taxonomy" id="370345"/>
    <lineage>
        <taxon>Eukaryota</taxon>
        <taxon>Metazoa</taxon>
        <taxon>Spiralia</taxon>
        <taxon>Lophotrochozoa</taxon>
        <taxon>Mollusca</taxon>
        <taxon>Gastropoda</taxon>
        <taxon>Caenogastropoda</taxon>
        <taxon>Sorbeoconcha</taxon>
        <taxon>Cerithioidea</taxon>
        <taxon>Batillariidae</taxon>
        <taxon>Batillaria</taxon>
    </lineage>
</organism>
<evidence type="ECO:0000313" key="1">
    <source>
        <dbReference type="EMBL" id="KAK7497574.1"/>
    </source>
</evidence>
<accession>A0ABD0LEW4</accession>